<dbReference type="AlphaFoldDB" id="A0AA87ZZ46"/>
<reference evidence="3" key="1">
    <citation type="submission" date="2023-07" db="EMBL/GenBank/DDBJ databases">
        <title>draft genome sequence of fig (Ficus carica).</title>
        <authorList>
            <person name="Takahashi T."/>
            <person name="Nishimura K."/>
        </authorList>
    </citation>
    <scope>NUCLEOTIDE SEQUENCE</scope>
</reference>
<keyword evidence="4" id="KW-1185">Reference proteome</keyword>
<evidence type="ECO:0000313" key="4">
    <source>
        <dbReference type="Proteomes" id="UP001187192"/>
    </source>
</evidence>
<accession>A0AA87ZZ46</accession>
<evidence type="ECO:0000256" key="1">
    <source>
        <dbReference type="SAM" id="Phobius"/>
    </source>
</evidence>
<organism evidence="3 4">
    <name type="scientific">Ficus carica</name>
    <name type="common">Common fig</name>
    <dbReference type="NCBI Taxonomy" id="3494"/>
    <lineage>
        <taxon>Eukaryota</taxon>
        <taxon>Viridiplantae</taxon>
        <taxon>Streptophyta</taxon>
        <taxon>Embryophyta</taxon>
        <taxon>Tracheophyta</taxon>
        <taxon>Spermatophyta</taxon>
        <taxon>Magnoliopsida</taxon>
        <taxon>eudicotyledons</taxon>
        <taxon>Gunneridae</taxon>
        <taxon>Pentapetalae</taxon>
        <taxon>rosids</taxon>
        <taxon>fabids</taxon>
        <taxon>Rosales</taxon>
        <taxon>Moraceae</taxon>
        <taxon>Ficeae</taxon>
        <taxon>Ficus</taxon>
    </lineage>
</organism>
<dbReference type="Gramene" id="FCD_00032807-RA">
    <property type="protein sequence ID" value="FCD_00032807-RA:cds"/>
    <property type="gene ID" value="FCD_00032807"/>
</dbReference>
<feature type="chain" id="PRO_5041694883" description="Transmembrane protein" evidence="2">
    <location>
        <begin position="27"/>
        <end position="64"/>
    </location>
</feature>
<name>A0AA87ZZ46_FICCA</name>
<evidence type="ECO:0000256" key="2">
    <source>
        <dbReference type="SAM" id="SignalP"/>
    </source>
</evidence>
<gene>
    <name evidence="3" type="ORF">TIFTF001_012497</name>
</gene>
<keyword evidence="2" id="KW-0732">Signal</keyword>
<protein>
    <recommendedName>
        <fullName evidence="5">Transmembrane protein</fullName>
    </recommendedName>
</protein>
<proteinExistence type="predicted"/>
<dbReference type="EMBL" id="BTGU01000016">
    <property type="protein sequence ID" value="GMN43292.1"/>
    <property type="molecule type" value="Genomic_DNA"/>
</dbReference>
<comment type="caution">
    <text evidence="3">The sequence shown here is derived from an EMBL/GenBank/DDBJ whole genome shotgun (WGS) entry which is preliminary data.</text>
</comment>
<evidence type="ECO:0000313" key="3">
    <source>
        <dbReference type="EMBL" id="GMN43292.1"/>
    </source>
</evidence>
<sequence>MESCRLTIAFAIYLVVLLAFAAFGAAAVVEDAGAIPPTPMQSAAEALGVPAALAAVVSLVAWFF</sequence>
<keyword evidence="1" id="KW-0472">Membrane</keyword>
<evidence type="ECO:0008006" key="5">
    <source>
        <dbReference type="Google" id="ProtNLM"/>
    </source>
</evidence>
<feature type="signal peptide" evidence="2">
    <location>
        <begin position="1"/>
        <end position="26"/>
    </location>
</feature>
<feature type="transmembrane region" description="Helical" evidence="1">
    <location>
        <begin position="42"/>
        <end position="63"/>
    </location>
</feature>
<keyword evidence="1" id="KW-0812">Transmembrane</keyword>
<keyword evidence="1" id="KW-1133">Transmembrane helix</keyword>
<dbReference type="Proteomes" id="UP001187192">
    <property type="component" value="Unassembled WGS sequence"/>
</dbReference>